<feature type="domain" description="Disease resistance N-terminal" evidence="5">
    <location>
        <begin position="11"/>
        <end position="80"/>
    </location>
</feature>
<feature type="domain" description="Disease resistance R13L4/SHOC-2-like LRR" evidence="7">
    <location>
        <begin position="551"/>
        <end position="838"/>
    </location>
</feature>
<dbReference type="InterPro" id="IPR032675">
    <property type="entry name" value="LRR_dom_sf"/>
</dbReference>
<dbReference type="OMA" id="DPDFCKM"/>
<dbReference type="InterPro" id="IPR027417">
    <property type="entry name" value="P-loop_NTPase"/>
</dbReference>
<dbReference type="PRINTS" id="PR00364">
    <property type="entry name" value="DISEASERSIST"/>
</dbReference>
<dbReference type="CDD" id="cd14798">
    <property type="entry name" value="RX-CC_like"/>
    <property type="match status" value="1"/>
</dbReference>
<dbReference type="Gene3D" id="1.20.5.4130">
    <property type="match status" value="1"/>
</dbReference>
<dbReference type="InterPro" id="IPR038005">
    <property type="entry name" value="RX-like_CC"/>
</dbReference>
<keyword evidence="1" id="KW-0677">Repeat</keyword>
<dbReference type="InterPro" id="IPR036388">
    <property type="entry name" value="WH-like_DNA-bd_sf"/>
</dbReference>
<dbReference type="GO" id="GO:0043531">
    <property type="term" value="F:ADP binding"/>
    <property type="evidence" value="ECO:0007669"/>
    <property type="project" value="InterPro"/>
</dbReference>
<dbReference type="Gene3D" id="1.10.10.10">
    <property type="entry name" value="Winged helix-like DNA-binding domain superfamily/Winged helix DNA-binding domain"/>
    <property type="match status" value="1"/>
</dbReference>
<feature type="domain" description="NB-ARC" evidence="4">
    <location>
        <begin position="169"/>
        <end position="333"/>
    </location>
</feature>
<dbReference type="AlphaFoldDB" id="A0A7N0ZYJ7"/>
<dbReference type="SUPFAM" id="SSF52540">
    <property type="entry name" value="P-loop containing nucleoside triphosphate hydrolases"/>
    <property type="match status" value="1"/>
</dbReference>
<dbReference type="Pfam" id="PF23559">
    <property type="entry name" value="WHD_DRP"/>
    <property type="match status" value="1"/>
</dbReference>
<dbReference type="Proteomes" id="UP000594263">
    <property type="component" value="Unplaced"/>
</dbReference>
<protein>
    <submittedName>
        <fullName evidence="8">Uncharacterized protein</fullName>
    </submittedName>
</protein>
<evidence type="ECO:0000259" key="4">
    <source>
        <dbReference type="Pfam" id="PF00931"/>
    </source>
</evidence>
<dbReference type="GO" id="GO:0098542">
    <property type="term" value="P:defense response to other organism"/>
    <property type="evidence" value="ECO:0007669"/>
    <property type="project" value="TreeGrafter"/>
</dbReference>
<dbReference type="PANTHER" id="PTHR23155">
    <property type="entry name" value="DISEASE RESISTANCE PROTEIN RP"/>
    <property type="match status" value="1"/>
</dbReference>
<dbReference type="Pfam" id="PF00931">
    <property type="entry name" value="NB-ARC"/>
    <property type="match status" value="1"/>
</dbReference>
<sequence>MAAEFGAAVAIASVLGEQSSFLLYVKDDVERLIKELTWMKCFLKDGENSNDLIRQWMSDVRDLAYDSEDVIDTFLLKLGGPDIQASCFGTISFSCISYTKNLPSTYKLGCEIAKIMVKVSEISSRRQRYGLNAEAFSSSHSTIAHTKLMDLRRSAPYANNEDMVGLTETISYLTDELTNGEKGRFVISIFGMGGLGKTTLARKLYDTLRQHSFKSHAWVCVSQDYNSREILLKLIKSMINPTKEDFEGLTTNDLMEAYLRNFLSKHRFLVVLDDVWEKEAWESFAAHNCGSRVIITTRIRQVAALNNAYVHQMRYLQEEESWELFCKKVFLNNNGVPSSPNLEQLGKEMVAKCSGLPLAVVTLGGLLSTKSDTVSEWTVVRDNFWNELEKDSVHINALLLLSFKDLPFYLKPCFLYVGLFPKDFEIPIRKLLLLWVAEGFIGAEVECPESVAKSYFDELVGRSLFQKKGEEWIGSTCRVHDLLRDLASRRLKRYASLYIMVKIRYMICQIHHLTEGLLFIIPRLRAYQGCISTVLFEHYAGVQQVNVNTSSCIILMKCYVLMRFSLLRVIDIQEHALEHRGIPSEIGRLIHLRYLGFCLVKCSIRELPDTIGSLKALQTISIESGQTLSYLTLPNTMTKLQNLRHLIGNLGLGNLVGLQTLQGITHEQWCGIDTISLVNLRHLSLKNVPRDEYSSTRLYDNFRNTARLQTLALENPEAFELAAISASEIFKRCSNITHFKSSGIKFDKSSDMHEYAVNLQVLDLVYFKNPEEDPIPSIEKLPALRALRMKYYSAGTQKLVCSEGGFPQLRTLIIKLDDNVTFSVSESGMPLLTHLKVNSPDNFEAPQRLKDLIIKS</sequence>
<keyword evidence="3" id="KW-0611">Plant defense</keyword>
<dbReference type="PANTHER" id="PTHR23155:SF1193">
    <property type="entry name" value="DISEASE RESISTANCE PROTEIN RPP13-RELATED"/>
    <property type="match status" value="1"/>
</dbReference>
<evidence type="ECO:0000256" key="2">
    <source>
        <dbReference type="ARBA" id="ARBA00022741"/>
    </source>
</evidence>
<evidence type="ECO:0000259" key="7">
    <source>
        <dbReference type="Pfam" id="PF23598"/>
    </source>
</evidence>
<dbReference type="Pfam" id="PF23598">
    <property type="entry name" value="LRR_14"/>
    <property type="match status" value="1"/>
</dbReference>
<proteinExistence type="predicted"/>
<dbReference type="InterPro" id="IPR055414">
    <property type="entry name" value="LRR_R13L4/SHOC2-like"/>
</dbReference>
<keyword evidence="2" id="KW-0547">Nucleotide-binding</keyword>
<dbReference type="InterPro" id="IPR058922">
    <property type="entry name" value="WHD_DRP"/>
</dbReference>
<dbReference type="Pfam" id="PF18052">
    <property type="entry name" value="Rx_N"/>
    <property type="match status" value="1"/>
</dbReference>
<dbReference type="EnsemblPlants" id="Kaladp0055s0086.1.v1.1">
    <property type="protein sequence ID" value="Kaladp0055s0086.1.v1.1"/>
    <property type="gene ID" value="Kaladp0055s0086.v1.1"/>
</dbReference>
<evidence type="ECO:0000313" key="8">
    <source>
        <dbReference type="EnsemblPlants" id="Kaladp0055s0086.1.v1.1"/>
    </source>
</evidence>
<dbReference type="Gene3D" id="3.80.10.10">
    <property type="entry name" value="Ribonuclease Inhibitor"/>
    <property type="match status" value="1"/>
</dbReference>
<evidence type="ECO:0000256" key="1">
    <source>
        <dbReference type="ARBA" id="ARBA00022737"/>
    </source>
</evidence>
<dbReference type="InterPro" id="IPR044974">
    <property type="entry name" value="Disease_R_plants"/>
</dbReference>
<reference evidence="8" key="1">
    <citation type="submission" date="2021-01" db="UniProtKB">
        <authorList>
            <consortium name="EnsemblPlants"/>
        </authorList>
    </citation>
    <scope>IDENTIFICATION</scope>
</reference>
<dbReference type="Gramene" id="Kaladp0055s0086.1.v1.1">
    <property type="protein sequence ID" value="Kaladp0055s0086.1.v1.1"/>
    <property type="gene ID" value="Kaladp0055s0086.v1.1"/>
</dbReference>
<evidence type="ECO:0000313" key="9">
    <source>
        <dbReference type="Proteomes" id="UP000594263"/>
    </source>
</evidence>
<dbReference type="FunFam" id="1.10.10.10:FF:000322">
    <property type="entry name" value="Probable disease resistance protein At1g63360"/>
    <property type="match status" value="1"/>
</dbReference>
<dbReference type="InterPro" id="IPR042197">
    <property type="entry name" value="Apaf_helical"/>
</dbReference>
<evidence type="ECO:0000256" key="3">
    <source>
        <dbReference type="ARBA" id="ARBA00022821"/>
    </source>
</evidence>
<dbReference type="FunFam" id="3.40.50.300:FF:001091">
    <property type="entry name" value="Probable disease resistance protein At1g61300"/>
    <property type="match status" value="1"/>
</dbReference>
<name>A0A7N0ZYJ7_KALFE</name>
<keyword evidence="9" id="KW-1185">Reference proteome</keyword>
<dbReference type="Gene3D" id="1.10.8.430">
    <property type="entry name" value="Helical domain of apoptotic protease-activating factors"/>
    <property type="match status" value="1"/>
</dbReference>
<accession>A0A7N0ZYJ7</accession>
<dbReference type="InterPro" id="IPR002182">
    <property type="entry name" value="NB-ARC"/>
</dbReference>
<organism evidence="8 9">
    <name type="scientific">Kalanchoe fedtschenkoi</name>
    <name type="common">Lavender scallops</name>
    <name type="synonym">South American air plant</name>
    <dbReference type="NCBI Taxonomy" id="63787"/>
    <lineage>
        <taxon>Eukaryota</taxon>
        <taxon>Viridiplantae</taxon>
        <taxon>Streptophyta</taxon>
        <taxon>Embryophyta</taxon>
        <taxon>Tracheophyta</taxon>
        <taxon>Spermatophyta</taxon>
        <taxon>Magnoliopsida</taxon>
        <taxon>eudicotyledons</taxon>
        <taxon>Gunneridae</taxon>
        <taxon>Pentapetalae</taxon>
        <taxon>Saxifragales</taxon>
        <taxon>Crassulaceae</taxon>
        <taxon>Kalanchoe</taxon>
    </lineage>
</organism>
<dbReference type="FunFam" id="1.10.8.430:FF:000003">
    <property type="entry name" value="Probable disease resistance protein At5g66910"/>
    <property type="match status" value="1"/>
</dbReference>
<dbReference type="InterPro" id="IPR041118">
    <property type="entry name" value="Rx_N"/>
</dbReference>
<evidence type="ECO:0000259" key="5">
    <source>
        <dbReference type="Pfam" id="PF18052"/>
    </source>
</evidence>
<feature type="domain" description="Disease resistance protein winged helix" evidence="6">
    <location>
        <begin position="419"/>
        <end position="487"/>
    </location>
</feature>
<dbReference type="SUPFAM" id="SSF52058">
    <property type="entry name" value="L domain-like"/>
    <property type="match status" value="1"/>
</dbReference>
<evidence type="ECO:0000259" key="6">
    <source>
        <dbReference type="Pfam" id="PF23559"/>
    </source>
</evidence>
<dbReference type="Gene3D" id="3.40.50.300">
    <property type="entry name" value="P-loop containing nucleotide triphosphate hydrolases"/>
    <property type="match status" value="1"/>
</dbReference>